<dbReference type="EMBL" id="CP061800">
    <property type="protein sequence ID" value="QTA85022.1"/>
    <property type="molecule type" value="Genomic_DNA"/>
</dbReference>
<evidence type="ECO:0000313" key="2">
    <source>
        <dbReference type="EMBL" id="QTA85022.1"/>
    </source>
</evidence>
<dbReference type="AlphaFoldDB" id="A0A975BGK4"/>
<feature type="region of interest" description="Disordered" evidence="1">
    <location>
        <begin position="43"/>
        <end position="65"/>
    </location>
</feature>
<evidence type="ECO:0000313" key="3">
    <source>
        <dbReference type="Proteomes" id="UP000663722"/>
    </source>
</evidence>
<evidence type="ECO:0000256" key="1">
    <source>
        <dbReference type="SAM" id="MobiDB-lite"/>
    </source>
</evidence>
<name>A0A975BGK4_9BACT</name>
<dbReference type="Proteomes" id="UP000663722">
    <property type="component" value="Chromosome"/>
</dbReference>
<proteinExistence type="predicted"/>
<keyword evidence="3" id="KW-1185">Reference proteome</keyword>
<reference evidence="2" key="1">
    <citation type="journal article" date="2021" name="Microb. Physiol.">
        <title>Proteogenomic Insights into the Physiology of Marine, Sulfate-Reducing, Filamentous Desulfonema limicola and Desulfonema magnum.</title>
        <authorList>
            <person name="Schnaars V."/>
            <person name="Wohlbrand L."/>
            <person name="Scheve S."/>
            <person name="Hinrichs C."/>
            <person name="Reinhardt R."/>
            <person name="Rabus R."/>
        </authorList>
    </citation>
    <scope>NUCLEOTIDE SEQUENCE</scope>
    <source>
        <strain evidence="2">4be13</strain>
    </source>
</reference>
<accession>A0A975BGK4</accession>
<gene>
    <name evidence="2" type="ORF">dnm_010260</name>
</gene>
<sequence length="65" mass="7095">MVKLCLNNISVRSDQTSEVSKTSEVSADRKFSENALKGRFITVRGKTPGDENPCPSVPVKNCTSH</sequence>
<organism evidence="2 3">
    <name type="scientific">Desulfonema magnum</name>
    <dbReference type="NCBI Taxonomy" id="45655"/>
    <lineage>
        <taxon>Bacteria</taxon>
        <taxon>Pseudomonadati</taxon>
        <taxon>Thermodesulfobacteriota</taxon>
        <taxon>Desulfobacteria</taxon>
        <taxon>Desulfobacterales</taxon>
        <taxon>Desulfococcaceae</taxon>
        <taxon>Desulfonema</taxon>
    </lineage>
</organism>
<protein>
    <submittedName>
        <fullName evidence="2">Uncharacterized protein</fullName>
    </submittedName>
</protein>
<dbReference type="KEGG" id="dmm:dnm_010260"/>